<dbReference type="GeneID" id="89587670"/>
<dbReference type="PANTHER" id="PTHR36444">
    <property type="entry name" value="TRANSCRIPTIONAL REGULATOR PROTEIN YOBU-RELATED"/>
    <property type="match status" value="1"/>
</dbReference>
<accession>A0A0R2HXS9</accession>
<dbReference type="Gene3D" id="3.20.80.10">
    <property type="entry name" value="Regulatory factor, effector binding domain"/>
    <property type="match status" value="1"/>
</dbReference>
<evidence type="ECO:0000313" key="2">
    <source>
        <dbReference type="Proteomes" id="UP000051658"/>
    </source>
</evidence>
<sequence>MSKSIHGLKIRTNNQQLHPILDLWSRVPNMELKGAIYAVYFNYESDFTGDYDLLVGNETAKFEETILLNDGNYLEIPVKTASPSGVDEAWQKIWRDAKINQVRTYQTDFEYYAEDGSIKIFLSI</sequence>
<dbReference type="RefSeq" id="WP_034572603.1">
    <property type="nucleotide sequence ID" value="NZ_JQBS01000006.1"/>
</dbReference>
<name>A0A0R2HXS9_CARDV</name>
<dbReference type="InterPro" id="IPR011256">
    <property type="entry name" value="Reg_factor_effector_dom_sf"/>
</dbReference>
<proteinExistence type="predicted"/>
<comment type="caution">
    <text evidence="1">The sequence shown here is derived from an EMBL/GenBank/DDBJ whole genome shotgun (WGS) entry which is preliminary data.</text>
</comment>
<dbReference type="AlphaFoldDB" id="A0A0R2HXS9"/>
<dbReference type="PATRIC" id="fig|1449336.4.peg.88"/>
<dbReference type="InterPro" id="IPR053182">
    <property type="entry name" value="YobU-like_regulator"/>
</dbReference>
<keyword evidence="2" id="KW-1185">Reference proteome</keyword>
<dbReference type="Proteomes" id="UP000051658">
    <property type="component" value="Unassembled WGS sequence"/>
</dbReference>
<dbReference type="PANTHER" id="PTHR36444:SF2">
    <property type="entry name" value="TRANSCRIPTIONAL REGULATOR PROTEIN YOBU-RELATED"/>
    <property type="match status" value="1"/>
</dbReference>
<protein>
    <recommendedName>
        <fullName evidence="3">Integron-associated effector binding protein domain-containing protein</fullName>
    </recommendedName>
</protein>
<dbReference type="eggNOG" id="COG3708">
    <property type="taxonomic scope" value="Bacteria"/>
</dbReference>
<dbReference type="EMBL" id="JQBS01000006">
    <property type="protein sequence ID" value="KRN57568.1"/>
    <property type="molecule type" value="Genomic_DNA"/>
</dbReference>
<organism evidence="1 2">
    <name type="scientific">Carnobacterium divergens DSM 20623</name>
    <dbReference type="NCBI Taxonomy" id="1449336"/>
    <lineage>
        <taxon>Bacteria</taxon>
        <taxon>Bacillati</taxon>
        <taxon>Bacillota</taxon>
        <taxon>Bacilli</taxon>
        <taxon>Lactobacillales</taxon>
        <taxon>Carnobacteriaceae</taxon>
        <taxon>Carnobacterium</taxon>
    </lineage>
</organism>
<reference evidence="1 2" key="1">
    <citation type="journal article" date="2015" name="Genome Announc.">
        <title>Expanding the biotechnology potential of lactobacilli through comparative genomics of 213 strains and associated genera.</title>
        <authorList>
            <person name="Sun Z."/>
            <person name="Harris H.M."/>
            <person name="McCann A."/>
            <person name="Guo C."/>
            <person name="Argimon S."/>
            <person name="Zhang W."/>
            <person name="Yang X."/>
            <person name="Jeffery I.B."/>
            <person name="Cooney J.C."/>
            <person name="Kagawa T.F."/>
            <person name="Liu W."/>
            <person name="Song Y."/>
            <person name="Salvetti E."/>
            <person name="Wrobel A."/>
            <person name="Rasinkangas P."/>
            <person name="Parkhill J."/>
            <person name="Rea M.C."/>
            <person name="O'Sullivan O."/>
            <person name="Ritari J."/>
            <person name="Douillard F.P."/>
            <person name="Paul Ross R."/>
            <person name="Yang R."/>
            <person name="Briner A.E."/>
            <person name="Felis G.E."/>
            <person name="de Vos W.M."/>
            <person name="Barrangou R."/>
            <person name="Klaenhammer T.R."/>
            <person name="Caufield P.W."/>
            <person name="Cui Y."/>
            <person name="Zhang H."/>
            <person name="O'Toole P.W."/>
        </authorList>
    </citation>
    <scope>NUCLEOTIDE SEQUENCE [LARGE SCALE GENOMIC DNA]</scope>
    <source>
        <strain evidence="1 2">DSM 20623</strain>
    </source>
</reference>
<gene>
    <name evidence="1" type="ORF">IV74_GL000088</name>
</gene>
<evidence type="ECO:0008006" key="3">
    <source>
        <dbReference type="Google" id="ProtNLM"/>
    </source>
</evidence>
<evidence type="ECO:0000313" key="1">
    <source>
        <dbReference type="EMBL" id="KRN57568.1"/>
    </source>
</evidence>